<sequence length="378" mass="40745">MANIPLDASQAYQRLGVKPVINAAGSVTKYGGTRTRPEVLEVMAGAARIMVNVDELNRKAGEEIARLTGAEAGFVCSGAAGGLVLQAAACIAGKDPVKMRKLPDTTDMADEIIIQNMHRFPYEQAYRAGGGKLVEIGDSRYSHPWELEGAIGKNTAAVAFLCAPMTNRRAIPLAQVCEIAHARGVPVIVDAASMLPPRENLKKFLADGADMVAFSGGKGIRGPQGTGILCGRADLIEAAAAHANPAQFLGRPMKVAKEEVVGLVTALNMFLEEDEEAEMRAYRALAEQVVDALSEVPGLKVTLEHDDHDYLIPHAILHFGPDWNGPGRDEILKSMEEGETPIYLHFLGQPDELGVDPLNLTEEENALVIRRLREELTR</sequence>
<dbReference type="Gene3D" id="3.40.640.10">
    <property type="entry name" value="Type I PLP-dependent aspartate aminotransferase-like (Major domain)"/>
    <property type="match status" value="1"/>
</dbReference>
<dbReference type="AlphaFoldDB" id="A0A170Q9U5"/>
<organism evidence="3">
    <name type="scientific">hydrothermal vent metagenome</name>
    <dbReference type="NCBI Taxonomy" id="652676"/>
    <lineage>
        <taxon>unclassified sequences</taxon>
        <taxon>metagenomes</taxon>
        <taxon>ecological metagenomes</taxon>
    </lineage>
</organism>
<evidence type="ECO:0000313" key="3">
    <source>
        <dbReference type="EMBL" id="CUV02107.1"/>
    </source>
</evidence>
<name>A0A170Q9U5_9ZZZZ</name>
<dbReference type="SUPFAM" id="SSF53383">
    <property type="entry name" value="PLP-dependent transferases"/>
    <property type="match status" value="1"/>
</dbReference>
<protein>
    <submittedName>
        <fullName evidence="3">L-seryl-tRNA(Sec) selenium transferase-related protein</fullName>
    </submittedName>
</protein>
<gene>
    <name evidence="3" type="ORF">MGWOODY_Clf591</name>
</gene>
<dbReference type="InterPro" id="IPR015424">
    <property type="entry name" value="PyrdxlP-dep_Trfase"/>
</dbReference>
<comment type="cofactor">
    <cofactor evidence="1">
        <name>pyridoxal 5'-phosphate</name>
        <dbReference type="ChEBI" id="CHEBI:597326"/>
    </cofactor>
</comment>
<dbReference type="EMBL" id="FAXA01000189">
    <property type="protein sequence ID" value="CUV02107.1"/>
    <property type="molecule type" value="Genomic_DNA"/>
</dbReference>
<accession>A0A170Q9U5</accession>
<evidence type="ECO:0000256" key="2">
    <source>
        <dbReference type="ARBA" id="ARBA00022898"/>
    </source>
</evidence>
<keyword evidence="2" id="KW-0663">Pyridoxal phosphate</keyword>
<keyword evidence="3" id="KW-0808">Transferase</keyword>
<evidence type="ECO:0000256" key="1">
    <source>
        <dbReference type="ARBA" id="ARBA00001933"/>
    </source>
</evidence>
<proteinExistence type="predicted"/>
<dbReference type="InterPro" id="IPR018319">
    <property type="entry name" value="SelA-like"/>
</dbReference>
<dbReference type="Pfam" id="PF03841">
    <property type="entry name" value="SelA"/>
    <property type="match status" value="1"/>
</dbReference>
<dbReference type="PANTHER" id="PTHR32328:SF0">
    <property type="entry name" value="L-SERYL-TRNA(SEC) SELENIUM TRANSFERASE"/>
    <property type="match status" value="1"/>
</dbReference>
<dbReference type="PANTHER" id="PTHR32328">
    <property type="entry name" value="L-SERYL-TRNA(SEC) SELENIUM TRANSFERASE"/>
    <property type="match status" value="1"/>
</dbReference>
<dbReference type="InterPro" id="IPR015421">
    <property type="entry name" value="PyrdxlP-dep_Trfase_major"/>
</dbReference>
<reference evidence="3" key="1">
    <citation type="submission" date="2015-10" db="EMBL/GenBank/DDBJ databases">
        <authorList>
            <person name="Gilbert D.G."/>
        </authorList>
    </citation>
    <scope>NUCLEOTIDE SEQUENCE</scope>
</reference>
<dbReference type="GO" id="GO:0004125">
    <property type="term" value="F:L-seryl-tRNA(Sec) selenium transferase activity"/>
    <property type="evidence" value="ECO:0007669"/>
    <property type="project" value="TreeGrafter"/>
</dbReference>